<evidence type="ECO:0000313" key="1">
    <source>
        <dbReference type="EMBL" id="ETO68798.1"/>
    </source>
</evidence>
<dbReference type="AlphaFoldDB" id="A0A080ZQ87"/>
<name>A0A080ZQ87_PHYNI</name>
<evidence type="ECO:0000313" key="2">
    <source>
        <dbReference type="Proteomes" id="UP000028582"/>
    </source>
</evidence>
<protein>
    <submittedName>
        <fullName evidence="1">Uncharacterized protein</fullName>
    </submittedName>
</protein>
<sequence length="49" mass="5484">MPKDPKHGLRARTRVLNAHQQERDWVIDADCNGIPTTIACDIVRAGQSE</sequence>
<comment type="caution">
    <text evidence="1">The sequence shown here is derived from an EMBL/GenBank/DDBJ whole genome shotgun (WGS) entry which is preliminary data.</text>
</comment>
<organism evidence="1 2">
    <name type="scientific">Phytophthora nicotianae P1976</name>
    <dbReference type="NCBI Taxonomy" id="1317066"/>
    <lineage>
        <taxon>Eukaryota</taxon>
        <taxon>Sar</taxon>
        <taxon>Stramenopiles</taxon>
        <taxon>Oomycota</taxon>
        <taxon>Peronosporomycetes</taxon>
        <taxon>Peronosporales</taxon>
        <taxon>Peronosporaceae</taxon>
        <taxon>Phytophthora</taxon>
    </lineage>
</organism>
<dbReference type="EMBL" id="ANJA01002612">
    <property type="protein sequence ID" value="ETO68798.1"/>
    <property type="molecule type" value="Genomic_DNA"/>
</dbReference>
<proteinExistence type="predicted"/>
<reference evidence="1 2" key="1">
    <citation type="submission" date="2013-11" db="EMBL/GenBank/DDBJ databases">
        <title>The Genome Sequence of Phytophthora parasitica P1976.</title>
        <authorList>
            <consortium name="The Broad Institute Genomics Platform"/>
            <person name="Russ C."/>
            <person name="Tyler B."/>
            <person name="Panabieres F."/>
            <person name="Shan W."/>
            <person name="Tripathy S."/>
            <person name="Grunwald N."/>
            <person name="Machado M."/>
            <person name="Johnson C.S."/>
            <person name="Walker B."/>
            <person name="Young S."/>
            <person name="Zeng Q."/>
            <person name="Gargeya S."/>
            <person name="Fitzgerald M."/>
            <person name="Haas B."/>
            <person name="Abouelleil A."/>
            <person name="Allen A.W."/>
            <person name="Alvarado L."/>
            <person name="Arachchi H.M."/>
            <person name="Berlin A.M."/>
            <person name="Chapman S.B."/>
            <person name="Gainer-Dewar J."/>
            <person name="Goldberg J."/>
            <person name="Griggs A."/>
            <person name="Gujja S."/>
            <person name="Hansen M."/>
            <person name="Howarth C."/>
            <person name="Imamovic A."/>
            <person name="Ireland A."/>
            <person name="Larimer J."/>
            <person name="McCowan C."/>
            <person name="Murphy C."/>
            <person name="Pearson M."/>
            <person name="Poon T.W."/>
            <person name="Priest M."/>
            <person name="Roberts A."/>
            <person name="Saif S."/>
            <person name="Shea T."/>
            <person name="Sisk P."/>
            <person name="Sykes S."/>
            <person name="Wortman J."/>
            <person name="Nusbaum C."/>
            <person name="Birren B."/>
        </authorList>
    </citation>
    <scope>NUCLEOTIDE SEQUENCE [LARGE SCALE GENOMIC DNA]</scope>
    <source>
        <strain evidence="1 2">P1976</strain>
    </source>
</reference>
<accession>A0A080ZQ87</accession>
<gene>
    <name evidence="1" type="ORF">F444_14453</name>
</gene>
<dbReference type="Proteomes" id="UP000028582">
    <property type="component" value="Unassembled WGS sequence"/>
</dbReference>